<dbReference type="PANTHER" id="PTHR36102">
    <property type="entry name" value="CHROMOSOME 10, WHOLE GENOME SHOTGUN SEQUENCE"/>
    <property type="match status" value="1"/>
</dbReference>
<dbReference type="InterPro" id="IPR047092">
    <property type="entry name" value="AFUB_07903/YDR124W-like_hel"/>
</dbReference>
<protein>
    <recommendedName>
        <fullName evidence="2">Subtelomeric hrmA-associated cluster protein AFUB-079030/YDR124W-like helical bundle domain-containing protein</fullName>
    </recommendedName>
</protein>
<gene>
    <name evidence="3" type="ORF">PVAR5_8207</name>
</gene>
<feature type="domain" description="Subtelomeric hrmA-associated cluster protein AFUB-079030/YDR124W-like helical bundle" evidence="2">
    <location>
        <begin position="174"/>
        <end position="329"/>
    </location>
</feature>
<dbReference type="Proteomes" id="UP000018001">
    <property type="component" value="Unassembled WGS sequence"/>
</dbReference>
<evidence type="ECO:0000256" key="1">
    <source>
        <dbReference type="SAM" id="MobiDB-lite"/>
    </source>
</evidence>
<dbReference type="AlphaFoldDB" id="V5GEW4"/>
<dbReference type="EMBL" id="BAUL01000299">
    <property type="protein sequence ID" value="GAD99492.1"/>
    <property type="molecule type" value="Genomic_DNA"/>
</dbReference>
<accession>V5GEW4</accession>
<dbReference type="eggNOG" id="ENOG502S0ES">
    <property type="taxonomic scope" value="Eukaryota"/>
</dbReference>
<evidence type="ECO:0000313" key="3">
    <source>
        <dbReference type="EMBL" id="GAD99492.1"/>
    </source>
</evidence>
<comment type="caution">
    <text evidence="3">The sequence shown here is derived from an EMBL/GenBank/DDBJ whole genome shotgun (WGS) entry which is preliminary data.</text>
</comment>
<feature type="compositionally biased region" description="Pro residues" evidence="1">
    <location>
        <begin position="484"/>
        <end position="494"/>
    </location>
</feature>
<dbReference type="Pfam" id="PF11001">
    <property type="entry name" value="AFUB_07903_YDR124W_hel"/>
    <property type="match status" value="1"/>
</dbReference>
<dbReference type="InParanoid" id="V5GEW4"/>
<dbReference type="HOGENOM" id="CLU_035142_3_0_1"/>
<sequence>MESSSKPLGGHEHPELLSYDNLGVQPNTQRILPLRSKGFNIPYQHFALIYINGNGELEVEASPSLAGCGKSIFTSEVKERFLKCAAMGSQDASPAFTGLGIQEQRLNGTLSLEDNRNWYQTSPDKSQPLIPCDWQFQQNKRQKRSPRRRDQKGDRRGSNDSVPSSPSFRRTALQISDESRILKYYERAFDAFQQLNCRVIAKAFIKLVEPRKQVNHPYNGRKIATGSSPEQRLDPEMTKPRWWPRGVTHKEPDHLLKAGKQQCLSTRLFPSKLTDLSERIRLLIHILRELGDSHGITAEKLRDAGQDVRRQIQPTERLKVLDEIYYVRTAEERYLRGEIDGDSIIYVTQVHLADANLEFEYEQDTDGDSQSSSAAVSTVGTKRPSVTAEQVPRPILSHDGFPSMSSLRNGMPHQTPETHGLAYTPDSGQLKQTTHEFALSIAPSPCIPASPHEIDPSCMPTYFTQPLMIAPGRPPQPSLWDPSSHPPPVFHHGY</sequence>
<organism evidence="3 4">
    <name type="scientific">Byssochlamys spectabilis (strain No. 5 / NBRC 109023)</name>
    <name type="common">Paecilomyces variotii</name>
    <dbReference type="NCBI Taxonomy" id="1356009"/>
    <lineage>
        <taxon>Eukaryota</taxon>
        <taxon>Fungi</taxon>
        <taxon>Dikarya</taxon>
        <taxon>Ascomycota</taxon>
        <taxon>Pezizomycotina</taxon>
        <taxon>Eurotiomycetes</taxon>
        <taxon>Eurotiomycetidae</taxon>
        <taxon>Eurotiales</taxon>
        <taxon>Thermoascaceae</taxon>
        <taxon>Paecilomyces</taxon>
    </lineage>
</organism>
<evidence type="ECO:0000313" key="4">
    <source>
        <dbReference type="Proteomes" id="UP000018001"/>
    </source>
</evidence>
<proteinExistence type="predicted"/>
<feature type="region of interest" description="Disordered" evidence="1">
    <location>
        <begin position="218"/>
        <end position="245"/>
    </location>
</feature>
<evidence type="ECO:0000259" key="2">
    <source>
        <dbReference type="Pfam" id="PF11001"/>
    </source>
</evidence>
<keyword evidence="4" id="KW-1185">Reference proteome</keyword>
<name>V5GEW4_BYSSN</name>
<feature type="compositionally biased region" description="Polar residues" evidence="1">
    <location>
        <begin position="159"/>
        <end position="170"/>
    </location>
</feature>
<dbReference type="OrthoDB" id="5338458at2759"/>
<dbReference type="InterPro" id="IPR021264">
    <property type="entry name" value="AFUB_079030/YDR124W-like"/>
</dbReference>
<feature type="compositionally biased region" description="Polar residues" evidence="1">
    <location>
        <begin position="368"/>
        <end position="380"/>
    </location>
</feature>
<feature type="region of interest" description="Disordered" evidence="1">
    <location>
        <begin position="473"/>
        <end position="494"/>
    </location>
</feature>
<reference evidence="4" key="1">
    <citation type="journal article" date="2014" name="Genome Announc.">
        <title>Draft genome sequence of the formaldehyde-resistant fungus Byssochlamys spectabilis No. 5 (anamorph Paecilomyces variotii No. 5) (NBRC109023).</title>
        <authorList>
            <person name="Oka T."/>
            <person name="Ekino K."/>
            <person name="Fukuda K."/>
            <person name="Nomura Y."/>
        </authorList>
    </citation>
    <scope>NUCLEOTIDE SEQUENCE [LARGE SCALE GENOMIC DNA]</scope>
    <source>
        <strain evidence="4">No. 5 / NBRC 109023</strain>
    </source>
</reference>
<dbReference type="PANTHER" id="PTHR36102:SF1">
    <property type="entry name" value="YDR124W-LIKE HELICAL BUNDLE DOMAIN-CONTAINING PROTEIN"/>
    <property type="match status" value="1"/>
</dbReference>
<feature type="region of interest" description="Disordered" evidence="1">
    <location>
        <begin position="117"/>
        <end position="170"/>
    </location>
</feature>
<feature type="region of interest" description="Disordered" evidence="1">
    <location>
        <begin position="361"/>
        <end position="388"/>
    </location>
</feature>
<feature type="compositionally biased region" description="Basic residues" evidence="1">
    <location>
        <begin position="140"/>
        <end position="150"/>
    </location>
</feature>